<proteinExistence type="inferred from homology"/>
<keyword evidence="5" id="KW-0746">Sphingolipid metabolism</keyword>
<dbReference type="InterPro" id="IPR045221">
    <property type="entry name" value="Sphingomyelin_synth-like"/>
</dbReference>
<evidence type="ECO:0000313" key="12">
    <source>
        <dbReference type="EMBL" id="CAB9512096.1"/>
    </source>
</evidence>
<dbReference type="GO" id="GO:0005886">
    <property type="term" value="C:plasma membrane"/>
    <property type="evidence" value="ECO:0007669"/>
    <property type="project" value="TreeGrafter"/>
</dbReference>
<comment type="similarity">
    <text evidence="2">Belongs to the sphingomyelin synthase family.</text>
</comment>
<comment type="subcellular location">
    <subcellularLocation>
        <location evidence="1">Membrane</location>
        <topology evidence="1">Multi-pass membrane protein</topology>
    </subcellularLocation>
</comment>
<evidence type="ECO:0000259" key="11">
    <source>
        <dbReference type="Pfam" id="PF14360"/>
    </source>
</evidence>
<accession>A0A9N8HFD1</accession>
<dbReference type="GO" id="GO:0046513">
    <property type="term" value="P:ceramide biosynthetic process"/>
    <property type="evidence" value="ECO:0007669"/>
    <property type="project" value="TreeGrafter"/>
</dbReference>
<dbReference type="PANTHER" id="PTHR21290">
    <property type="entry name" value="SPHINGOMYELIN SYNTHETASE"/>
    <property type="match status" value="1"/>
</dbReference>
<keyword evidence="13" id="KW-1185">Reference proteome</keyword>
<evidence type="ECO:0000256" key="1">
    <source>
        <dbReference type="ARBA" id="ARBA00004141"/>
    </source>
</evidence>
<feature type="transmembrane region" description="Helical" evidence="10">
    <location>
        <begin position="360"/>
        <end position="377"/>
    </location>
</feature>
<evidence type="ECO:0000256" key="4">
    <source>
        <dbReference type="ARBA" id="ARBA00022692"/>
    </source>
</evidence>
<evidence type="ECO:0000256" key="6">
    <source>
        <dbReference type="ARBA" id="ARBA00022989"/>
    </source>
</evidence>
<comment type="caution">
    <text evidence="12">The sequence shown here is derived from an EMBL/GenBank/DDBJ whole genome shotgun (WGS) entry which is preliminary data.</text>
</comment>
<evidence type="ECO:0000256" key="3">
    <source>
        <dbReference type="ARBA" id="ARBA00022679"/>
    </source>
</evidence>
<gene>
    <name evidence="12" type="ORF">SEMRO_518_G158830.1</name>
</gene>
<keyword evidence="4 10" id="KW-0812">Transmembrane</keyword>
<keyword evidence="3" id="KW-0808">Transferase</keyword>
<dbReference type="Pfam" id="PF14360">
    <property type="entry name" value="PAP2_C"/>
    <property type="match status" value="1"/>
</dbReference>
<dbReference type="PANTHER" id="PTHR21290:SF62">
    <property type="entry name" value="PHOSPHATIDYLINOSITOL:CERAMIDE INOSITOLPHOSPHOTRANSFERASE 1-RELATED"/>
    <property type="match status" value="1"/>
</dbReference>
<protein>
    <submittedName>
        <fullName evidence="12">Phosphatidylinositol:ceramide inositolphosphotransferase</fullName>
    </submittedName>
</protein>
<keyword evidence="7" id="KW-0443">Lipid metabolism</keyword>
<evidence type="ECO:0000256" key="7">
    <source>
        <dbReference type="ARBA" id="ARBA00023098"/>
    </source>
</evidence>
<dbReference type="OrthoDB" id="422827at2759"/>
<keyword evidence="6 10" id="KW-1133">Transmembrane helix</keyword>
<feature type="compositionally biased region" description="Low complexity" evidence="9">
    <location>
        <begin position="10"/>
        <end position="20"/>
    </location>
</feature>
<sequence length="469" mass="52741">MRSVLGGGMNTSSNTGTSSSEVEPLMSASRDGGSMASDVVGYDRGYNTGSANEDSSNAAVASSLTNRTSPQPRILRQRNSGAINGDPPSDDFVPGNNEAEFSNSSTNGIVSRRKQSDFDNQYNNKHQIATKNQESLSDVGGIGRLRTREEVVNHFWVELQMLWRDAGPIGFGILMQWIHSVCTNIAYYYHTELSAAQRIPLKDVAYEVLPVLRGAWWMVSEYLVYSMVTITIAFIVSCLFVRWKAPHRRPLYSVPITKRLFVTLTVLQVLRCISFLVTTLPGASRQCLYSIPESMSRDEMIYGVAPDRGNPSGWSPPESLYDILWRVDATNGCGDLMFSSHTIFTMLFVCIIWHYFNWGFLKWAFITTQIVIIPLILAAHKHYSVDVFTALYVTPLVYELLRMKMPDMDVHSSDMKSHYGITFERVGNGFLLRARGLEYFVEPFDVPVDLRRMAPIELEQSAELDTVIV</sequence>
<name>A0A9N8HFD1_9STRA</name>
<reference evidence="12" key="1">
    <citation type="submission" date="2020-06" db="EMBL/GenBank/DDBJ databases">
        <authorList>
            <consortium name="Plant Systems Biology data submission"/>
        </authorList>
    </citation>
    <scope>NUCLEOTIDE SEQUENCE</scope>
    <source>
        <strain evidence="12">D6</strain>
    </source>
</reference>
<feature type="compositionally biased region" description="Polar residues" evidence="9">
    <location>
        <begin position="47"/>
        <end position="82"/>
    </location>
</feature>
<evidence type="ECO:0000256" key="9">
    <source>
        <dbReference type="SAM" id="MobiDB-lite"/>
    </source>
</evidence>
<feature type="domain" description="Sphingomyelin synthase-like" evidence="11">
    <location>
        <begin position="332"/>
        <end position="400"/>
    </location>
</feature>
<dbReference type="EMBL" id="CAICTM010000517">
    <property type="protein sequence ID" value="CAB9512096.1"/>
    <property type="molecule type" value="Genomic_DNA"/>
</dbReference>
<evidence type="ECO:0000256" key="8">
    <source>
        <dbReference type="ARBA" id="ARBA00023136"/>
    </source>
</evidence>
<keyword evidence="8 10" id="KW-0472">Membrane</keyword>
<dbReference type="Proteomes" id="UP001153069">
    <property type="component" value="Unassembled WGS sequence"/>
</dbReference>
<dbReference type="AlphaFoldDB" id="A0A9N8HFD1"/>
<feature type="transmembrane region" description="Helical" evidence="10">
    <location>
        <begin position="336"/>
        <end position="353"/>
    </location>
</feature>
<evidence type="ECO:0000256" key="5">
    <source>
        <dbReference type="ARBA" id="ARBA00022919"/>
    </source>
</evidence>
<evidence type="ECO:0000256" key="10">
    <source>
        <dbReference type="SAM" id="Phobius"/>
    </source>
</evidence>
<dbReference type="GO" id="GO:0047493">
    <property type="term" value="F:ceramide cholinephosphotransferase activity"/>
    <property type="evidence" value="ECO:0007669"/>
    <property type="project" value="TreeGrafter"/>
</dbReference>
<organism evidence="12 13">
    <name type="scientific">Seminavis robusta</name>
    <dbReference type="NCBI Taxonomy" id="568900"/>
    <lineage>
        <taxon>Eukaryota</taxon>
        <taxon>Sar</taxon>
        <taxon>Stramenopiles</taxon>
        <taxon>Ochrophyta</taxon>
        <taxon>Bacillariophyta</taxon>
        <taxon>Bacillariophyceae</taxon>
        <taxon>Bacillariophycidae</taxon>
        <taxon>Naviculales</taxon>
        <taxon>Naviculaceae</taxon>
        <taxon>Seminavis</taxon>
    </lineage>
</organism>
<evidence type="ECO:0000256" key="2">
    <source>
        <dbReference type="ARBA" id="ARBA00005441"/>
    </source>
</evidence>
<feature type="transmembrane region" description="Helical" evidence="10">
    <location>
        <begin position="222"/>
        <end position="241"/>
    </location>
</feature>
<feature type="compositionally biased region" description="Polar residues" evidence="9">
    <location>
        <begin position="99"/>
        <end position="109"/>
    </location>
</feature>
<feature type="region of interest" description="Disordered" evidence="9">
    <location>
        <begin position="1"/>
        <end position="110"/>
    </location>
</feature>
<dbReference type="GO" id="GO:0005789">
    <property type="term" value="C:endoplasmic reticulum membrane"/>
    <property type="evidence" value="ECO:0007669"/>
    <property type="project" value="TreeGrafter"/>
</dbReference>
<dbReference type="InterPro" id="IPR025749">
    <property type="entry name" value="Sphingomyelin_synth-like_dom"/>
</dbReference>
<evidence type="ECO:0000313" key="13">
    <source>
        <dbReference type="Proteomes" id="UP001153069"/>
    </source>
</evidence>
<dbReference type="GO" id="GO:0033188">
    <property type="term" value="F:sphingomyelin synthase activity"/>
    <property type="evidence" value="ECO:0007669"/>
    <property type="project" value="TreeGrafter"/>
</dbReference>
<dbReference type="GO" id="GO:0000139">
    <property type="term" value="C:Golgi membrane"/>
    <property type="evidence" value="ECO:0007669"/>
    <property type="project" value="TreeGrafter"/>
</dbReference>